<dbReference type="AlphaFoldDB" id="A0A8C6SYV9"/>
<keyword evidence="2" id="KW-1185">Reference proteome</keyword>
<sequence>MSLRLHQTDNSFFTSGHCQSRWIRVPVMPQPCQHKSEALQFILYIFCGVMYDLNRILSCISFMVSHSSSNVVNSLLIARNHF</sequence>
<reference evidence="1" key="2">
    <citation type="submission" date="2025-09" db="UniProtKB">
        <authorList>
            <consortium name="Ensembl"/>
        </authorList>
    </citation>
    <scope>IDENTIFICATION</scope>
</reference>
<evidence type="ECO:0000313" key="1">
    <source>
        <dbReference type="Ensembl" id="ENSNMLP00000012510.1"/>
    </source>
</evidence>
<reference evidence="1" key="1">
    <citation type="submission" date="2025-08" db="UniProtKB">
        <authorList>
            <consortium name="Ensembl"/>
        </authorList>
    </citation>
    <scope>IDENTIFICATION</scope>
</reference>
<protein>
    <submittedName>
        <fullName evidence="1">Uncharacterized protein</fullName>
    </submittedName>
</protein>
<name>A0A8C6SYV9_9GOBI</name>
<accession>A0A8C6SYV9</accession>
<evidence type="ECO:0000313" key="2">
    <source>
        <dbReference type="Proteomes" id="UP000694523"/>
    </source>
</evidence>
<dbReference type="Proteomes" id="UP000694523">
    <property type="component" value="Unplaced"/>
</dbReference>
<proteinExistence type="predicted"/>
<dbReference type="Ensembl" id="ENSNMLT00000014124.1">
    <property type="protein sequence ID" value="ENSNMLP00000012510.1"/>
    <property type="gene ID" value="ENSNMLG00000008493.1"/>
</dbReference>
<organism evidence="1 2">
    <name type="scientific">Neogobius melanostomus</name>
    <name type="common">round goby</name>
    <dbReference type="NCBI Taxonomy" id="47308"/>
    <lineage>
        <taxon>Eukaryota</taxon>
        <taxon>Metazoa</taxon>
        <taxon>Chordata</taxon>
        <taxon>Craniata</taxon>
        <taxon>Vertebrata</taxon>
        <taxon>Euteleostomi</taxon>
        <taxon>Actinopterygii</taxon>
        <taxon>Neopterygii</taxon>
        <taxon>Teleostei</taxon>
        <taxon>Neoteleostei</taxon>
        <taxon>Acanthomorphata</taxon>
        <taxon>Gobiaria</taxon>
        <taxon>Gobiiformes</taxon>
        <taxon>Gobioidei</taxon>
        <taxon>Gobiidae</taxon>
        <taxon>Benthophilinae</taxon>
        <taxon>Neogobiini</taxon>
        <taxon>Neogobius</taxon>
    </lineage>
</organism>